<name>A0A1H3HY59_EUBBA</name>
<dbReference type="EMBL" id="FNOU01000020">
    <property type="protein sequence ID" value="SDY20367.1"/>
    <property type="molecule type" value="Genomic_DNA"/>
</dbReference>
<protein>
    <recommendedName>
        <fullName evidence="4">WxL domain surface cell wall-binding</fullName>
    </recommendedName>
</protein>
<keyword evidence="3" id="KW-1185">Reference proteome</keyword>
<evidence type="ECO:0000313" key="2">
    <source>
        <dbReference type="EMBL" id="SDY20367.1"/>
    </source>
</evidence>
<evidence type="ECO:0000256" key="1">
    <source>
        <dbReference type="SAM" id="SignalP"/>
    </source>
</evidence>
<evidence type="ECO:0008006" key="4">
    <source>
        <dbReference type="Google" id="ProtNLM"/>
    </source>
</evidence>
<accession>A0A1H3HY59</accession>
<dbReference type="OrthoDB" id="2339891at2"/>
<dbReference type="STRING" id="1528.SAMN04488579_1204"/>
<feature type="signal peptide" evidence="1">
    <location>
        <begin position="1"/>
        <end position="30"/>
    </location>
</feature>
<gene>
    <name evidence="2" type="ORF">SAMN04488579_1204</name>
</gene>
<reference evidence="3" key="1">
    <citation type="submission" date="2016-10" db="EMBL/GenBank/DDBJ databases">
        <authorList>
            <person name="Varghese N."/>
            <person name="Submissions S."/>
        </authorList>
    </citation>
    <scope>NUCLEOTIDE SEQUENCE [LARGE SCALE GENOMIC DNA]</scope>
    <source>
        <strain evidence="3">VPI 5359</strain>
    </source>
</reference>
<keyword evidence="1" id="KW-0732">Signal</keyword>
<dbReference type="AlphaFoldDB" id="A0A1H3HY59"/>
<feature type="chain" id="PRO_5011615926" description="WxL domain surface cell wall-binding" evidence="1">
    <location>
        <begin position="31"/>
        <end position="181"/>
    </location>
</feature>
<dbReference type="Proteomes" id="UP000199652">
    <property type="component" value="Unassembled WGS sequence"/>
</dbReference>
<sequence length="181" mass="18598">MLLAKKMVGTIALATILASGALSMMAPVHAAENQTPVVYENRAVIDVNGNGRYGTIIPTAITFTDASKTAAADIEIVGVGGFSLDDFAKLKVTTKVKSAGGFQMSGPVGSSGAKYEVNMTGNDAAFTAGTDEKEVTAPLGIGAGQEKKVSGTATYTGNASTKGQYKDTLTYTFTQVDADLK</sequence>
<proteinExistence type="predicted"/>
<dbReference type="RefSeq" id="WP_090246360.1">
    <property type="nucleotide sequence ID" value="NZ_FNOU01000020.1"/>
</dbReference>
<organism evidence="2 3">
    <name type="scientific">Eubacterium barkeri</name>
    <name type="common">Clostridium barkeri</name>
    <dbReference type="NCBI Taxonomy" id="1528"/>
    <lineage>
        <taxon>Bacteria</taxon>
        <taxon>Bacillati</taxon>
        <taxon>Bacillota</taxon>
        <taxon>Clostridia</taxon>
        <taxon>Eubacteriales</taxon>
        <taxon>Eubacteriaceae</taxon>
        <taxon>Eubacterium</taxon>
    </lineage>
</organism>
<evidence type="ECO:0000313" key="3">
    <source>
        <dbReference type="Proteomes" id="UP000199652"/>
    </source>
</evidence>